<protein>
    <submittedName>
        <fullName evidence="1">Uncharacterized protein</fullName>
    </submittedName>
</protein>
<sequence>MLRLRNGKRDTFRNARRNRIARISFDFPVASTRVVAPPACFDRCTRAIHRRFSDTSSGHFVIADRILCHTTDCHRSRGHQR</sequence>
<proteinExistence type="predicted"/>
<dbReference type="Proteomes" id="UP000068016">
    <property type="component" value="Unassembled WGS sequence"/>
</dbReference>
<dbReference type="EMBL" id="LPLZ01000039">
    <property type="protein sequence ID" value="KWN16922.1"/>
    <property type="molecule type" value="Genomic_DNA"/>
</dbReference>
<dbReference type="AlphaFoldDB" id="A0A119VKN1"/>
<evidence type="ECO:0000313" key="1">
    <source>
        <dbReference type="EMBL" id="KWN16922.1"/>
    </source>
</evidence>
<name>A0A119VKN1_9BURK</name>
<gene>
    <name evidence="1" type="ORF">WT83_13735</name>
</gene>
<organism evidence="1 2">
    <name type="scientific">Burkholderia territorii</name>
    <dbReference type="NCBI Taxonomy" id="1503055"/>
    <lineage>
        <taxon>Bacteria</taxon>
        <taxon>Pseudomonadati</taxon>
        <taxon>Pseudomonadota</taxon>
        <taxon>Betaproteobacteria</taxon>
        <taxon>Burkholderiales</taxon>
        <taxon>Burkholderiaceae</taxon>
        <taxon>Burkholderia</taxon>
        <taxon>Burkholderia cepacia complex</taxon>
    </lineage>
</organism>
<accession>A0A119VKN1</accession>
<reference evidence="1 2" key="1">
    <citation type="submission" date="2015-11" db="EMBL/GenBank/DDBJ databases">
        <title>Expanding the genomic diversity of Burkholderia species for the development of highly accurate diagnostics.</title>
        <authorList>
            <person name="Sahl J."/>
            <person name="Keim P."/>
            <person name="Wagner D."/>
        </authorList>
    </citation>
    <scope>NUCLEOTIDE SEQUENCE [LARGE SCALE GENOMIC DNA]</scope>
    <source>
        <strain evidence="1 2">MSMB793WGS</strain>
    </source>
</reference>
<comment type="caution">
    <text evidence="1">The sequence shown here is derived from an EMBL/GenBank/DDBJ whole genome shotgun (WGS) entry which is preliminary data.</text>
</comment>
<evidence type="ECO:0000313" key="2">
    <source>
        <dbReference type="Proteomes" id="UP000068016"/>
    </source>
</evidence>